<comment type="caution">
    <text evidence="3">The sequence shown here is derived from an EMBL/GenBank/DDBJ whole genome shotgun (WGS) entry which is preliminary data.</text>
</comment>
<dbReference type="EMBL" id="MLYV02001008">
    <property type="protein sequence ID" value="PSR74262.1"/>
    <property type="molecule type" value="Genomic_DNA"/>
</dbReference>
<accession>A0A2R6NPD3</accession>
<dbReference type="Gene3D" id="3.40.50.1820">
    <property type="entry name" value="alpha/beta hydrolase"/>
    <property type="match status" value="1"/>
</dbReference>
<dbReference type="STRING" id="98765.A0A2R6NPD3"/>
<dbReference type="Proteomes" id="UP000186601">
    <property type="component" value="Unassembled WGS sequence"/>
</dbReference>
<evidence type="ECO:0000256" key="2">
    <source>
        <dbReference type="ARBA" id="ARBA00022801"/>
    </source>
</evidence>
<reference evidence="3 4" key="1">
    <citation type="submission" date="2018-02" db="EMBL/GenBank/DDBJ databases">
        <title>Genome sequence of the basidiomycete white-rot fungus Phlebia centrifuga.</title>
        <authorList>
            <person name="Granchi Z."/>
            <person name="Peng M."/>
            <person name="de Vries R.P."/>
            <person name="Hilden K."/>
            <person name="Makela M.R."/>
            <person name="Grigoriev I."/>
            <person name="Riley R."/>
        </authorList>
    </citation>
    <scope>NUCLEOTIDE SEQUENCE [LARGE SCALE GENOMIC DNA]</scope>
    <source>
        <strain evidence="3 4">FBCC195</strain>
    </source>
</reference>
<dbReference type="AlphaFoldDB" id="A0A2R6NPD3"/>
<evidence type="ECO:0000313" key="4">
    <source>
        <dbReference type="Proteomes" id="UP000186601"/>
    </source>
</evidence>
<dbReference type="InterPro" id="IPR029058">
    <property type="entry name" value="AB_hydrolase_fold"/>
</dbReference>
<evidence type="ECO:0000256" key="1">
    <source>
        <dbReference type="ARBA" id="ARBA00008645"/>
    </source>
</evidence>
<dbReference type="PANTHER" id="PTHR46118">
    <property type="entry name" value="PROTEIN ABHD11"/>
    <property type="match status" value="1"/>
</dbReference>
<evidence type="ECO:0000313" key="3">
    <source>
        <dbReference type="EMBL" id="PSR74262.1"/>
    </source>
</evidence>
<gene>
    <name evidence="3" type="ORF">PHLCEN_2v10006</name>
</gene>
<protein>
    <submittedName>
        <fullName evidence="3">Uncharacterized protein</fullName>
    </submittedName>
</protein>
<comment type="similarity">
    <text evidence="1">Belongs to the AB hydrolase superfamily.</text>
</comment>
<proteinExistence type="inferred from homology"/>
<dbReference type="GO" id="GO:0005739">
    <property type="term" value="C:mitochondrion"/>
    <property type="evidence" value="ECO:0007669"/>
    <property type="project" value="TreeGrafter"/>
</dbReference>
<keyword evidence="2" id="KW-0378">Hydrolase</keyword>
<dbReference type="GO" id="GO:0052689">
    <property type="term" value="F:carboxylic ester hydrolase activity"/>
    <property type="evidence" value="ECO:0007669"/>
    <property type="project" value="TreeGrafter"/>
</dbReference>
<dbReference type="PANTHER" id="PTHR46118:SF4">
    <property type="entry name" value="PROTEIN ABHD11"/>
    <property type="match status" value="1"/>
</dbReference>
<organism evidence="3 4">
    <name type="scientific">Hermanssonia centrifuga</name>
    <dbReference type="NCBI Taxonomy" id="98765"/>
    <lineage>
        <taxon>Eukaryota</taxon>
        <taxon>Fungi</taxon>
        <taxon>Dikarya</taxon>
        <taxon>Basidiomycota</taxon>
        <taxon>Agaricomycotina</taxon>
        <taxon>Agaricomycetes</taxon>
        <taxon>Polyporales</taxon>
        <taxon>Meruliaceae</taxon>
        <taxon>Hermanssonia</taxon>
    </lineage>
</organism>
<name>A0A2R6NPD3_9APHY</name>
<sequence>MAVTLHPDLPLHLLSHLIVADIAPSKGPLSSEFQAYVGAMKQMEESKVSTRKDAQDILAAHEPDPMTRAFLLTNLLPPEHNMPLRFRIPLHTIGAAISELGSFPYEPGEREWDGPTLFIKGTKSKYINDRNIPIAKEFFPNATLEPLEAGHWVHAEKYVISKGPQ</sequence>
<dbReference type="SUPFAM" id="SSF53474">
    <property type="entry name" value="alpha/beta-Hydrolases"/>
    <property type="match status" value="1"/>
</dbReference>
<keyword evidence="4" id="KW-1185">Reference proteome</keyword>
<dbReference type="OrthoDB" id="8119704at2759"/>